<evidence type="ECO:0000256" key="3">
    <source>
        <dbReference type="SAM" id="Phobius"/>
    </source>
</evidence>
<feature type="domain" description="GGDEF" evidence="4">
    <location>
        <begin position="197"/>
        <end position="323"/>
    </location>
</feature>
<dbReference type="RefSeq" id="WP_386753619.1">
    <property type="nucleotide sequence ID" value="NZ_JBHSNM010000001.1"/>
</dbReference>
<keyword evidence="5" id="KW-0808">Transferase</keyword>
<keyword evidence="3" id="KW-0472">Membrane</keyword>
<feature type="transmembrane region" description="Helical" evidence="3">
    <location>
        <begin position="66"/>
        <end position="87"/>
    </location>
</feature>
<dbReference type="Pfam" id="PF05230">
    <property type="entry name" value="MASE2"/>
    <property type="match status" value="1"/>
</dbReference>
<dbReference type="InterPro" id="IPR050469">
    <property type="entry name" value="Diguanylate_Cyclase"/>
</dbReference>
<dbReference type="InterPro" id="IPR000160">
    <property type="entry name" value="GGDEF_dom"/>
</dbReference>
<feature type="transmembrane region" description="Helical" evidence="3">
    <location>
        <begin position="24"/>
        <end position="45"/>
    </location>
</feature>
<dbReference type="InterPro" id="IPR007894">
    <property type="entry name" value="MASE2"/>
</dbReference>
<comment type="caution">
    <text evidence="5">The sequence shown here is derived from an EMBL/GenBank/DDBJ whole genome shotgun (WGS) entry which is preliminary data.</text>
</comment>
<dbReference type="Pfam" id="PF00990">
    <property type="entry name" value="GGDEF"/>
    <property type="match status" value="1"/>
</dbReference>
<dbReference type="SUPFAM" id="SSF55073">
    <property type="entry name" value="Nucleotide cyclase"/>
    <property type="match status" value="1"/>
</dbReference>
<dbReference type="EMBL" id="JBHSNM010000001">
    <property type="protein sequence ID" value="MFC5569505.1"/>
    <property type="molecule type" value="Genomic_DNA"/>
</dbReference>
<keyword evidence="5" id="KW-0548">Nucleotidyltransferase</keyword>
<feature type="transmembrane region" description="Helical" evidence="3">
    <location>
        <begin position="99"/>
        <end position="118"/>
    </location>
</feature>
<keyword evidence="3" id="KW-0812">Transmembrane</keyword>
<dbReference type="NCBIfam" id="TIGR00254">
    <property type="entry name" value="GGDEF"/>
    <property type="match status" value="1"/>
</dbReference>
<dbReference type="SMART" id="SM00267">
    <property type="entry name" value="GGDEF"/>
    <property type="match status" value="1"/>
</dbReference>
<evidence type="ECO:0000259" key="4">
    <source>
        <dbReference type="PROSITE" id="PS50887"/>
    </source>
</evidence>
<dbReference type="PROSITE" id="PS50887">
    <property type="entry name" value="GGDEF"/>
    <property type="match status" value="1"/>
</dbReference>
<organism evidence="5 6">
    <name type="scientific">Lysobacter yangpyeongensis</name>
    <dbReference type="NCBI Taxonomy" id="346182"/>
    <lineage>
        <taxon>Bacteria</taxon>
        <taxon>Pseudomonadati</taxon>
        <taxon>Pseudomonadota</taxon>
        <taxon>Gammaproteobacteria</taxon>
        <taxon>Lysobacterales</taxon>
        <taxon>Lysobacteraceae</taxon>
        <taxon>Lysobacter</taxon>
    </lineage>
</organism>
<dbReference type="Proteomes" id="UP001596036">
    <property type="component" value="Unassembled WGS sequence"/>
</dbReference>
<keyword evidence="3" id="KW-1133">Transmembrane helix</keyword>
<gene>
    <name evidence="5" type="ORF">ACFPN1_05415</name>
</gene>
<comment type="catalytic activity">
    <reaction evidence="2">
        <text>2 GTP = 3',3'-c-di-GMP + 2 diphosphate</text>
        <dbReference type="Rhea" id="RHEA:24898"/>
        <dbReference type="ChEBI" id="CHEBI:33019"/>
        <dbReference type="ChEBI" id="CHEBI:37565"/>
        <dbReference type="ChEBI" id="CHEBI:58805"/>
        <dbReference type="EC" id="2.7.7.65"/>
    </reaction>
</comment>
<proteinExistence type="predicted"/>
<dbReference type="GO" id="GO:0052621">
    <property type="term" value="F:diguanylate cyclase activity"/>
    <property type="evidence" value="ECO:0007669"/>
    <property type="project" value="UniProtKB-EC"/>
</dbReference>
<sequence>MRLLGLGAGCVAVGGVLYQQHAAWPWWALLAFDGYVWPFIAYLVARHSRNPIQVERRSLVADSMAGGMWIAVMQLNLLPTVLLAVMLSADKVGVGGWRFLARTATGQLIAFCVTWTLLGFPFRPETSTLTILFSIPFMVLYPMGLSTVAYALGRKVVRQNRELERLSRLDALTGLPNRRQLEEAASTEFSRARRTQRGAALLVLDIDHFKQINDGFGHPIGDLVLKQLAAALQASVRRIDTPGRFGGDEFGVVLTEATLAEAADIAQRIRENILRAAVRFTVSIGVAELDPDIESVGEWVRRADQALYIAKREGRNRVAHSRPADAPVTSATEASVG</sequence>
<dbReference type="InterPro" id="IPR029787">
    <property type="entry name" value="Nucleotide_cyclase"/>
</dbReference>
<reference evidence="6" key="1">
    <citation type="journal article" date="2019" name="Int. J. Syst. Evol. Microbiol.">
        <title>The Global Catalogue of Microorganisms (GCM) 10K type strain sequencing project: providing services to taxonomists for standard genome sequencing and annotation.</title>
        <authorList>
            <consortium name="The Broad Institute Genomics Platform"/>
            <consortium name="The Broad Institute Genome Sequencing Center for Infectious Disease"/>
            <person name="Wu L."/>
            <person name="Ma J."/>
        </authorList>
    </citation>
    <scope>NUCLEOTIDE SEQUENCE [LARGE SCALE GENOMIC DNA]</scope>
    <source>
        <strain evidence="6">KACC 11407</strain>
    </source>
</reference>
<dbReference type="Gene3D" id="3.30.70.270">
    <property type="match status" value="1"/>
</dbReference>
<dbReference type="InterPro" id="IPR043128">
    <property type="entry name" value="Rev_trsase/Diguanyl_cyclase"/>
</dbReference>
<dbReference type="CDD" id="cd01949">
    <property type="entry name" value="GGDEF"/>
    <property type="match status" value="1"/>
</dbReference>
<name>A0ABW0SKN1_9GAMM</name>
<dbReference type="PANTHER" id="PTHR45138:SF9">
    <property type="entry name" value="DIGUANYLATE CYCLASE DGCM-RELATED"/>
    <property type="match status" value="1"/>
</dbReference>
<keyword evidence="6" id="KW-1185">Reference proteome</keyword>
<dbReference type="PANTHER" id="PTHR45138">
    <property type="entry name" value="REGULATORY COMPONENTS OF SENSORY TRANSDUCTION SYSTEM"/>
    <property type="match status" value="1"/>
</dbReference>
<feature type="transmembrane region" description="Helical" evidence="3">
    <location>
        <begin position="130"/>
        <end position="152"/>
    </location>
</feature>
<dbReference type="EC" id="2.7.7.65" evidence="1"/>
<evidence type="ECO:0000313" key="6">
    <source>
        <dbReference type="Proteomes" id="UP001596036"/>
    </source>
</evidence>
<evidence type="ECO:0000313" key="5">
    <source>
        <dbReference type="EMBL" id="MFC5569505.1"/>
    </source>
</evidence>
<protein>
    <recommendedName>
        <fullName evidence="1">diguanylate cyclase</fullName>
        <ecNumber evidence="1">2.7.7.65</ecNumber>
    </recommendedName>
</protein>
<evidence type="ECO:0000256" key="1">
    <source>
        <dbReference type="ARBA" id="ARBA00012528"/>
    </source>
</evidence>
<accession>A0ABW0SKN1</accession>
<evidence type="ECO:0000256" key="2">
    <source>
        <dbReference type="ARBA" id="ARBA00034247"/>
    </source>
</evidence>